<organism evidence="2 3">
    <name type="scientific">Shewanella pealeana (strain ATCC 700345 / ANG-SQ1)</name>
    <dbReference type="NCBI Taxonomy" id="398579"/>
    <lineage>
        <taxon>Bacteria</taxon>
        <taxon>Pseudomonadati</taxon>
        <taxon>Pseudomonadota</taxon>
        <taxon>Gammaproteobacteria</taxon>
        <taxon>Alteromonadales</taxon>
        <taxon>Shewanellaceae</taxon>
        <taxon>Shewanella</taxon>
    </lineage>
</organism>
<keyword evidence="3" id="KW-1185">Reference proteome</keyword>
<dbReference type="HOGENOM" id="CLU_163405_0_0_6"/>
<evidence type="ECO:0000313" key="3">
    <source>
        <dbReference type="Proteomes" id="UP000002608"/>
    </source>
</evidence>
<dbReference type="eggNOG" id="ENOG5033FUP">
    <property type="taxonomic scope" value="Bacteria"/>
</dbReference>
<dbReference type="RefSeq" id="WP_012156882.1">
    <property type="nucleotide sequence ID" value="NC_009901.1"/>
</dbReference>
<dbReference type="AlphaFoldDB" id="A8H8W1"/>
<dbReference type="Pfam" id="PF14213">
    <property type="entry name" value="DUF4325"/>
    <property type="match status" value="1"/>
</dbReference>
<name>A8H8W1_SHEPA</name>
<gene>
    <name evidence="2" type="ordered locus">Spea_3687</name>
</gene>
<sequence length="116" mass="13333">MKTKKLKNIVVTDFHPKPYGRYTTDGPGCELSSGEVFRDKVLAPALRDYDLVHVDLTGYNRYGRSFLDEAFGGLIRESGFNYQELKEKLTYDHESVKSILQVIDERIEAAERDRNS</sequence>
<accession>A8H8W1</accession>
<feature type="domain" description="DUF4325" evidence="1">
    <location>
        <begin position="33"/>
        <end position="94"/>
    </location>
</feature>
<evidence type="ECO:0000259" key="1">
    <source>
        <dbReference type="Pfam" id="PF14213"/>
    </source>
</evidence>
<dbReference type="Proteomes" id="UP000002608">
    <property type="component" value="Chromosome"/>
</dbReference>
<evidence type="ECO:0000313" key="2">
    <source>
        <dbReference type="EMBL" id="ABV88998.1"/>
    </source>
</evidence>
<dbReference type="EMBL" id="CP000851">
    <property type="protein sequence ID" value="ABV88998.1"/>
    <property type="molecule type" value="Genomic_DNA"/>
</dbReference>
<protein>
    <recommendedName>
        <fullName evidence="1">DUF4325 domain-containing protein</fullName>
    </recommendedName>
</protein>
<dbReference type="KEGG" id="spl:Spea_3687"/>
<dbReference type="InterPro" id="IPR025474">
    <property type="entry name" value="DUF4325"/>
</dbReference>
<proteinExistence type="predicted"/>
<reference evidence="2 3" key="1">
    <citation type="submission" date="2007-10" db="EMBL/GenBank/DDBJ databases">
        <title>Complete sequence of Shewanella pealeana ATCC 700345.</title>
        <authorList>
            <consortium name="US DOE Joint Genome Institute"/>
            <person name="Copeland A."/>
            <person name="Lucas S."/>
            <person name="Lapidus A."/>
            <person name="Barry K."/>
            <person name="Glavina del Rio T."/>
            <person name="Dalin E."/>
            <person name="Tice H."/>
            <person name="Pitluck S."/>
            <person name="Chertkov O."/>
            <person name="Brettin T."/>
            <person name="Bruce D."/>
            <person name="Detter J.C."/>
            <person name="Han C."/>
            <person name="Schmutz J."/>
            <person name="Larimer F."/>
            <person name="Land M."/>
            <person name="Hauser L."/>
            <person name="Kyrpides N."/>
            <person name="Kim E."/>
            <person name="Zhao J.-S.Z."/>
            <person name="Manno D."/>
            <person name="Hawari J."/>
            <person name="Richardson P."/>
        </authorList>
    </citation>
    <scope>NUCLEOTIDE SEQUENCE [LARGE SCALE GENOMIC DNA]</scope>
    <source>
        <strain evidence="3">ATCC 700345 / ANG-SQ1</strain>
    </source>
</reference>
<dbReference type="OrthoDB" id="1551124at2"/>
<dbReference type="STRING" id="398579.Spea_3687"/>